<dbReference type="GO" id="GO:0055085">
    <property type="term" value="P:transmembrane transport"/>
    <property type="evidence" value="ECO:0007669"/>
    <property type="project" value="InterPro"/>
</dbReference>
<protein>
    <submittedName>
        <fullName evidence="3">C4-dicarboxylate ABC transporter substrate-binding protein</fullName>
    </submittedName>
</protein>
<accession>A0A1T1HBB9</accession>
<dbReference type="InterPro" id="IPR038404">
    <property type="entry name" value="TRAP_DctP_sf"/>
</dbReference>
<evidence type="ECO:0000256" key="2">
    <source>
        <dbReference type="SAM" id="SignalP"/>
    </source>
</evidence>
<evidence type="ECO:0000256" key="1">
    <source>
        <dbReference type="ARBA" id="ARBA00022729"/>
    </source>
</evidence>
<dbReference type="RefSeq" id="WP_078319438.1">
    <property type="nucleotide sequence ID" value="NZ_FXTS01000003.1"/>
</dbReference>
<evidence type="ECO:0000313" key="3">
    <source>
        <dbReference type="EMBL" id="OOV87086.1"/>
    </source>
</evidence>
<dbReference type="EMBL" id="MTSD02000003">
    <property type="protein sequence ID" value="OOV87086.1"/>
    <property type="molecule type" value="Genomic_DNA"/>
</dbReference>
<feature type="signal peptide" evidence="2">
    <location>
        <begin position="1"/>
        <end position="33"/>
    </location>
</feature>
<keyword evidence="4" id="KW-1185">Reference proteome</keyword>
<dbReference type="InterPro" id="IPR018389">
    <property type="entry name" value="DctP_fam"/>
</dbReference>
<feature type="chain" id="PRO_5010561450" evidence="2">
    <location>
        <begin position="34"/>
        <end position="341"/>
    </location>
</feature>
<dbReference type="PANTHER" id="PTHR33376:SF5">
    <property type="entry name" value="EXTRACYTOPLASMIC SOLUTE RECEPTOR PROTEIN"/>
    <property type="match status" value="1"/>
</dbReference>
<dbReference type="AlphaFoldDB" id="A0A1T1HBB9"/>
<organism evidence="3 4">
    <name type="scientific">Oceanospirillum linum</name>
    <dbReference type="NCBI Taxonomy" id="966"/>
    <lineage>
        <taxon>Bacteria</taxon>
        <taxon>Pseudomonadati</taxon>
        <taxon>Pseudomonadota</taxon>
        <taxon>Gammaproteobacteria</taxon>
        <taxon>Oceanospirillales</taxon>
        <taxon>Oceanospirillaceae</taxon>
        <taxon>Oceanospirillum</taxon>
    </lineage>
</organism>
<name>A0A1T1HBB9_OCELI</name>
<proteinExistence type="predicted"/>
<dbReference type="Pfam" id="PF03480">
    <property type="entry name" value="DctP"/>
    <property type="match status" value="1"/>
</dbReference>
<dbReference type="CDD" id="cd13683">
    <property type="entry name" value="PBP2_TRAP_DctP6_7"/>
    <property type="match status" value="1"/>
</dbReference>
<dbReference type="STRING" id="966.BTA35_0208760"/>
<dbReference type="Proteomes" id="UP000190064">
    <property type="component" value="Unassembled WGS sequence"/>
</dbReference>
<evidence type="ECO:0000313" key="4">
    <source>
        <dbReference type="Proteomes" id="UP000190064"/>
    </source>
</evidence>
<dbReference type="NCBIfam" id="NF037995">
    <property type="entry name" value="TRAP_S1"/>
    <property type="match status" value="1"/>
</dbReference>
<comment type="caution">
    <text evidence="3">The sequence shown here is derived from an EMBL/GenBank/DDBJ whole genome shotgun (WGS) entry which is preliminary data.</text>
</comment>
<dbReference type="Gene3D" id="3.40.190.170">
    <property type="entry name" value="Bacterial extracellular solute-binding protein, family 7"/>
    <property type="match status" value="1"/>
</dbReference>
<dbReference type="PANTHER" id="PTHR33376">
    <property type="match status" value="1"/>
</dbReference>
<reference evidence="3" key="1">
    <citation type="submission" date="2017-02" db="EMBL/GenBank/DDBJ databases">
        <title>Draft Genome Sequence of the Salt Water Bacterium Oceanospirillum linum ATCC 11336.</title>
        <authorList>
            <person name="Trachtenberg A.M."/>
            <person name="Carney J.G."/>
            <person name="Linnane J.D."/>
            <person name="Rheaume B.A."/>
            <person name="Pitts N.L."/>
            <person name="Mykles D.L."/>
            <person name="Maclea K.S."/>
        </authorList>
    </citation>
    <scope>NUCLEOTIDE SEQUENCE [LARGE SCALE GENOMIC DNA]</scope>
    <source>
        <strain evidence="3">ATCC 11336</strain>
    </source>
</reference>
<sequence length="341" mass="36829">MLKKIGQLKKQILTGSLAAVMGLGAVTSTAAQAAEHNWRFANLYSRGTAFGEVYGNMAENIEKMSGGRISVKMMYAGEGVSTTGILGAVKSGLITMGAHFQPMNAGELPAGIVEVGLPGGTADVAKLSVLFHEDGWNEVLTRAYGEQGLVYLDPYIQPPVYLLTKKPINSVADFEGLKLRAPGAYGKFVRNLGASPVSMTWSEIYTGLATGVIDGSIGSNLIDHRDGNHVEVAKYMYRLPLAGAQVLPVVVNQKAWNKLPDDLKAIVKAATTIHAREQMTKSRLWEAEAIADMEAKGMKWSPEPSEADKAAWKKAGESLWDEYAKADKFSAELIEILKKQQ</sequence>
<keyword evidence="1 2" id="KW-0732">Signal</keyword>
<gene>
    <name evidence="3" type="ORF">BTA35_0208760</name>
</gene>